<organism evidence="1">
    <name type="scientific">bioreactor metagenome</name>
    <dbReference type="NCBI Taxonomy" id="1076179"/>
    <lineage>
        <taxon>unclassified sequences</taxon>
        <taxon>metagenomes</taxon>
        <taxon>ecological metagenomes</taxon>
    </lineage>
</organism>
<comment type="caution">
    <text evidence="1">The sequence shown here is derived from an EMBL/GenBank/DDBJ whole genome shotgun (WGS) entry which is preliminary data.</text>
</comment>
<proteinExistence type="predicted"/>
<gene>
    <name evidence="1" type="ORF">SDC9_178406</name>
</gene>
<accession>A0A645GVV8</accession>
<dbReference type="AlphaFoldDB" id="A0A645GVV8"/>
<name>A0A645GVV8_9ZZZZ</name>
<reference evidence="1" key="1">
    <citation type="submission" date="2019-08" db="EMBL/GenBank/DDBJ databases">
        <authorList>
            <person name="Kucharzyk K."/>
            <person name="Murdoch R.W."/>
            <person name="Higgins S."/>
            <person name="Loffler F."/>
        </authorList>
    </citation>
    <scope>NUCLEOTIDE SEQUENCE</scope>
</reference>
<evidence type="ECO:0000313" key="1">
    <source>
        <dbReference type="EMBL" id="MPN30935.1"/>
    </source>
</evidence>
<sequence>MQSFNLHIENTFGVKQTAALLKIITGKGMLVGQFNFLQLRQNSVITAKFTQ</sequence>
<dbReference type="EMBL" id="VSSQ01082240">
    <property type="protein sequence ID" value="MPN30935.1"/>
    <property type="molecule type" value="Genomic_DNA"/>
</dbReference>
<protein>
    <submittedName>
        <fullName evidence="1">Uncharacterized protein</fullName>
    </submittedName>
</protein>